<comment type="caution">
    <text evidence="13">The sequence shown here is derived from an EMBL/GenBank/DDBJ whole genome shotgun (WGS) entry which is preliminary data.</text>
</comment>
<keyword evidence="6 8" id="KW-0472">Membrane</keyword>
<feature type="chain" id="PRO_5030812595" evidence="10">
    <location>
        <begin position="29"/>
        <end position="1013"/>
    </location>
</feature>
<feature type="signal peptide" evidence="10">
    <location>
        <begin position="1"/>
        <end position="28"/>
    </location>
</feature>
<evidence type="ECO:0000256" key="2">
    <source>
        <dbReference type="ARBA" id="ARBA00022448"/>
    </source>
</evidence>
<evidence type="ECO:0000256" key="1">
    <source>
        <dbReference type="ARBA" id="ARBA00004571"/>
    </source>
</evidence>
<feature type="domain" description="TonB-dependent receptor-like beta-barrel" evidence="11">
    <location>
        <begin position="421"/>
        <end position="979"/>
    </location>
</feature>
<evidence type="ECO:0000256" key="6">
    <source>
        <dbReference type="ARBA" id="ARBA00023136"/>
    </source>
</evidence>
<dbReference type="Pfam" id="PF00593">
    <property type="entry name" value="TonB_dep_Rec_b-barrel"/>
    <property type="match status" value="1"/>
</dbReference>
<dbReference type="Gene3D" id="2.170.130.10">
    <property type="entry name" value="TonB-dependent receptor, plug domain"/>
    <property type="match status" value="1"/>
</dbReference>
<keyword evidence="5 9" id="KW-0798">TonB box</keyword>
<protein>
    <submittedName>
        <fullName evidence="13">TonB-dependent receptor</fullName>
    </submittedName>
</protein>
<dbReference type="InterPro" id="IPR000531">
    <property type="entry name" value="Beta-barrel_TonB"/>
</dbReference>
<dbReference type="InterPro" id="IPR036942">
    <property type="entry name" value="Beta-barrel_TonB_sf"/>
</dbReference>
<dbReference type="PROSITE" id="PS52016">
    <property type="entry name" value="TONB_DEPENDENT_REC_3"/>
    <property type="match status" value="1"/>
</dbReference>
<evidence type="ECO:0000256" key="8">
    <source>
        <dbReference type="PROSITE-ProRule" id="PRU01360"/>
    </source>
</evidence>
<keyword evidence="10" id="KW-0732">Signal</keyword>
<comment type="subcellular location">
    <subcellularLocation>
        <location evidence="1 8">Cell outer membrane</location>
        <topology evidence="1 8">Multi-pass membrane protein</topology>
    </subcellularLocation>
</comment>
<name>A0A7X1FNW1_9SPHN</name>
<dbReference type="InterPro" id="IPR012910">
    <property type="entry name" value="Plug_dom"/>
</dbReference>
<evidence type="ECO:0000313" key="14">
    <source>
        <dbReference type="Proteomes" id="UP000566813"/>
    </source>
</evidence>
<organism evidence="13 14">
    <name type="scientific">Novosphingobium flavum</name>
    <dbReference type="NCBI Taxonomy" id="1778672"/>
    <lineage>
        <taxon>Bacteria</taxon>
        <taxon>Pseudomonadati</taxon>
        <taxon>Pseudomonadota</taxon>
        <taxon>Alphaproteobacteria</taxon>
        <taxon>Sphingomonadales</taxon>
        <taxon>Sphingomonadaceae</taxon>
        <taxon>Novosphingobium</taxon>
    </lineage>
</organism>
<dbReference type="AlphaFoldDB" id="A0A7X1FNW1"/>
<keyword evidence="7 8" id="KW-0998">Cell outer membrane</keyword>
<evidence type="ECO:0000256" key="3">
    <source>
        <dbReference type="ARBA" id="ARBA00022452"/>
    </source>
</evidence>
<evidence type="ECO:0000256" key="4">
    <source>
        <dbReference type="ARBA" id="ARBA00022692"/>
    </source>
</evidence>
<evidence type="ECO:0000259" key="12">
    <source>
        <dbReference type="Pfam" id="PF07715"/>
    </source>
</evidence>
<dbReference type="Gene3D" id="2.40.170.20">
    <property type="entry name" value="TonB-dependent receptor, beta-barrel domain"/>
    <property type="match status" value="1"/>
</dbReference>
<dbReference type="EMBL" id="JACLAW010000002">
    <property type="protein sequence ID" value="MBC2664294.1"/>
    <property type="molecule type" value="Genomic_DNA"/>
</dbReference>
<dbReference type="InterPro" id="IPR037066">
    <property type="entry name" value="Plug_dom_sf"/>
</dbReference>
<keyword evidence="13" id="KW-0675">Receptor</keyword>
<evidence type="ECO:0000259" key="11">
    <source>
        <dbReference type="Pfam" id="PF00593"/>
    </source>
</evidence>
<dbReference type="Pfam" id="PF07715">
    <property type="entry name" value="Plug"/>
    <property type="match status" value="1"/>
</dbReference>
<dbReference type="InterPro" id="IPR039426">
    <property type="entry name" value="TonB-dep_rcpt-like"/>
</dbReference>
<accession>A0A7X1FNW1</accession>
<dbReference type="PANTHER" id="PTHR47234">
    <property type="match status" value="1"/>
</dbReference>
<evidence type="ECO:0000256" key="10">
    <source>
        <dbReference type="SAM" id="SignalP"/>
    </source>
</evidence>
<gene>
    <name evidence="13" type="ORF">H7F51_02045</name>
</gene>
<evidence type="ECO:0000313" key="13">
    <source>
        <dbReference type="EMBL" id="MBC2664294.1"/>
    </source>
</evidence>
<evidence type="ECO:0000256" key="7">
    <source>
        <dbReference type="ARBA" id="ARBA00023237"/>
    </source>
</evidence>
<evidence type="ECO:0000256" key="5">
    <source>
        <dbReference type="ARBA" id="ARBA00023077"/>
    </source>
</evidence>
<evidence type="ECO:0000256" key="9">
    <source>
        <dbReference type="RuleBase" id="RU003357"/>
    </source>
</evidence>
<keyword evidence="2 8" id="KW-0813">Transport</keyword>
<dbReference type="RefSeq" id="WP_185662562.1">
    <property type="nucleotide sequence ID" value="NZ_JACLAW010000002.1"/>
</dbReference>
<dbReference type="SUPFAM" id="SSF56935">
    <property type="entry name" value="Porins"/>
    <property type="match status" value="1"/>
</dbReference>
<keyword evidence="3 8" id="KW-1134">Transmembrane beta strand</keyword>
<feature type="domain" description="TonB-dependent receptor plug" evidence="12">
    <location>
        <begin position="62"/>
        <end position="173"/>
    </location>
</feature>
<keyword evidence="14" id="KW-1185">Reference proteome</keyword>
<proteinExistence type="inferred from homology"/>
<dbReference type="GO" id="GO:0009279">
    <property type="term" value="C:cell outer membrane"/>
    <property type="evidence" value="ECO:0007669"/>
    <property type="project" value="UniProtKB-SubCell"/>
</dbReference>
<comment type="similarity">
    <text evidence="8 9">Belongs to the TonB-dependent receptor family.</text>
</comment>
<dbReference type="PANTHER" id="PTHR47234:SF2">
    <property type="entry name" value="TONB-DEPENDENT RECEPTOR"/>
    <property type="match status" value="1"/>
</dbReference>
<sequence>MLILRNALTCSTAALAMAAALMPGVAAAQQAPGGTNGPADQAPADEIVVTGTYIRGAAETGAIPVNVITAESMAKQGSPSTVEMLKALPAASGIIGESNQFIAGRGASNEGQASVNLRGLGPERTLVLLDGKRFPTFTNFVDVNTFPAAAIARVEVLKDGAAATYGSDAVAGVVNFITRDRFDGLELNADYRYITGSDGDLSGSVLWGKRGERTSLMLSAGFQYKSDLPVLARDWAVLPFESNPQGGWSAAANPGRFIPLNGSTQLGAALPDPGCAALGEVLTNPTPGGFTVCRAHYTVWDNLVDKQVRAQFYGKLKTELSDRVTLTIDGLYSFTDAPSPNRTPSFAVSREVPASALPAGFGGLNTSVTPATLGGYYIPSTNPGYQAIVAAYPNYFPWGTNGALIPLGAFRPFLSGGNPLFDYGPNYTPQYRSVFRTTAELSGTLGDSSLARDLAWNLGVTYGRYASKVTFRDTLTVRLQAALRGLGGPNCNYATGTPGVGSCSYFNPFSNALPGSPPLGLTNPGYVPALANNNKELVDWMFPQMQYQFVTKIMNIDAGLSGTAPIELPGGPIRWAVGGQVRTNSYSTEYGSFTNALLYPCADTPLNGNTNCFPKPTSPLVVESQGTPVSLSQTIYAVFGELNIPVFDTFNISAAARFEDYGAKGGSTFNPQLRAKFQAFPWFALRGSVGTTFRAPPQESVAPVSSLAGLVVFGQTLPVETKGNPNLGPEKATSYSVGGIFEVGRLRASVDYWNYQLKDILTAEPLANVLAAAFPAGGGTCNGDPAFIASHFAFSSGCSSSTITRVTVTQINGPRIKTSGFDFILDYSIPDVLAGGTVNLGASATYVDKYSVGQLVIGGVPVAGSAFEAAGNANILTVAYPLPKWKGQGFVEYAQGNHNLRLTGRYTGAYTDQRGLFTYSAAQQTGTVAACGGTPPTVVSPTCGTVTAGQRISAAMLFDLTYRVKLPWYTTATLSVNNLFDRDPPFSRQDLNYDAMTGDPLGRTIKLSLQKSF</sequence>
<dbReference type="Proteomes" id="UP000566813">
    <property type="component" value="Unassembled WGS sequence"/>
</dbReference>
<reference evidence="13 14" key="1">
    <citation type="submission" date="2020-08" db="EMBL/GenBank/DDBJ databases">
        <title>The genome sequence of type strain Novosphingobium flavum NBRC 111647.</title>
        <authorList>
            <person name="Liu Y."/>
        </authorList>
    </citation>
    <scope>NUCLEOTIDE SEQUENCE [LARGE SCALE GENOMIC DNA]</scope>
    <source>
        <strain evidence="13 14">NBRC 111647</strain>
    </source>
</reference>
<keyword evidence="4 8" id="KW-0812">Transmembrane</keyword>